<evidence type="ECO:0000256" key="7">
    <source>
        <dbReference type="PIRSR" id="PIRSR613078-3"/>
    </source>
</evidence>
<evidence type="ECO:0000256" key="5">
    <source>
        <dbReference type="PIRSR" id="PIRSR613078-1"/>
    </source>
</evidence>
<comment type="similarity">
    <text evidence="1 4">Belongs to the phosphoglycerate mutase family. BPG-dependent PGAM subfamily.</text>
</comment>
<feature type="binding site" evidence="4 6">
    <location>
        <begin position="95"/>
        <end position="98"/>
    </location>
    <ligand>
        <name>substrate</name>
    </ligand>
</feature>
<protein>
    <recommendedName>
        <fullName evidence="4 8">2,3-bisphosphoglycerate-dependent phosphoglycerate mutase</fullName>
        <shortName evidence="4">BPG-dependent PGAM</shortName>
        <shortName evidence="4">PGAM</shortName>
        <shortName evidence="4">Phosphoglyceromutase</shortName>
        <shortName evidence="4">dPGM</shortName>
        <ecNumber evidence="4 8">5.4.2.11</ecNumber>
    </recommendedName>
</protein>
<comment type="catalytic activity">
    <reaction evidence="4 8">
        <text>(2R)-2-phosphoglycerate = (2R)-3-phosphoglycerate</text>
        <dbReference type="Rhea" id="RHEA:15901"/>
        <dbReference type="ChEBI" id="CHEBI:58272"/>
        <dbReference type="ChEBI" id="CHEBI:58289"/>
        <dbReference type="EC" id="5.4.2.11"/>
    </reaction>
</comment>
<keyword evidence="4" id="KW-0312">Gluconeogenesis</keyword>
<dbReference type="SUPFAM" id="SSF53254">
    <property type="entry name" value="Phosphoglycerate mutase-like"/>
    <property type="match status" value="1"/>
</dbReference>
<dbReference type="GO" id="GO:0006096">
    <property type="term" value="P:glycolytic process"/>
    <property type="evidence" value="ECO:0007669"/>
    <property type="project" value="UniProtKB-UniRule"/>
</dbReference>
<feature type="binding site" evidence="4 6">
    <location>
        <position position="68"/>
    </location>
    <ligand>
        <name>substrate</name>
    </ligand>
</feature>
<dbReference type="PANTHER" id="PTHR11931">
    <property type="entry name" value="PHOSPHOGLYCERATE MUTASE"/>
    <property type="match status" value="1"/>
</dbReference>
<feature type="active site" description="Tele-phosphohistidine intermediate" evidence="4 5">
    <location>
        <position position="16"/>
    </location>
</feature>
<dbReference type="EC" id="5.4.2.11" evidence="4 8"/>
<keyword evidence="2 4" id="KW-0324">Glycolysis</keyword>
<dbReference type="HAMAP" id="MF_01039">
    <property type="entry name" value="PGAM_GpmA"/>
    <property type="match status" value="1"/>
</dbReference>
<feature type="binding site" evidence="4 6">
    <location>
        <begin position="28"/>
        <end position="29"/>
    </location>
    <ligand>
        <name>substrate</name>
    </ligand>
</feature>
<gene>
    <name evidence="4" type="primary">gpmA</name>
    <name evidence="9" type="ORF">NSA17_03840</name>
</gene>
<dbReference type="InterPro" id="IPR005952">
    <property type="entry name" value="Phosphogly_mut1"/>
</dbReference>
<comment type="caution">
    <text evidence="9">The sequence shown here is derived from an EMBL/GenBank/DDBJ whole genome shotgun (WGS) entry which is preliminary data.</text>
</comment>
<dbReference type="InterPro" id="IPR029033">
    <property type="entry name" value="His_PPase_superfam"/>
</dbReference>
<keyword evidence="3 4" id="KW-0413">Isomerase</keyword>
<evidence type="ECO:0000313" key="9">
    <source>
        <dbReference type="EMBL" id="MCR1914555.1"/>
    </source>
</evidence>
<evidence type="ECO:0000256" key="6">
    <source>
        <dbReference type="PIRSR" id="PIRSR613078-2"/>
    </source>
</evidence>
<dbReference type="SMART" id="SM00855">
    <property type="entry name" value="PGAM"/>
    <property type="match status" value="1"/>
</dbReference>
<evidence type="ECO:0000313" key="10">
    <source>
        <dbReference type="Proteomes" id="UP001206357"/>
    </source>
</evidence>
<accession>A0AAW5M2L0</accession>
<dbReference type="Pfam" id="PF00300">
    <property type="entry name" value="His_Phos_1"/>
    <property type="match status" value="2"/>
</dbReference>
<dbReference type="EMBL" id="JANKAU010000002">
    <property type="protein sequence ID" value="MCR1914555.1"/>
    <property type="molecule type" value="Genomic_DNA"/>
</dbReference>
<dbReference type="NCBIfam" id="TIGR01258">
    <property type="entry name" value="pgm_1"/>
    <property type="match status" value="1"/>
</dbReference>
<feature type="binding site" evidence="4 6">
    <location>
        <position position="106"/>
    </location>
    <ligand>
        <name>substrate</name>
    </ligand>
</feature>
<feature type="binding site" evidence="4 6">
    <location>
        <begin position="122"/>
        <end position="123"/>
    </location>
    <ligand>
        <name>substrate</name>
    </ligand>
</feature>
<evidence type="ECO:0000256" key="8">
    <source>
        <dbReference type="RuleBase" id="RU004512"/>
    </source>
</evidence>
<comment type="pathway">
    <text evidence="4 8">Carbohydrate degradation; glycolysis; pyruvate from D-glyceraldehyde 3-phosphate: step 3/5.</text>
</comment>
<feature type="active site" description="Proton donor/acceptor" evidence="4 5">
    <location>
        <position position="95"/>
    </location>
</feature>
<sequence>MRRVRRKLAKLVLVRHGESIANRDNVYTGWNDVPLSKKGIEQAKNAGLKVEKIAGFVPTHIHTSVLSRAIMTANIIADVCSFLYLPITKTWRLNERHYGALRGINKDVSKKIFGTKQVLEWRRGFDSVPPLLTQPVQDRRYQKYDMRLMPQGESLHQTQERLMPYFWDHIAPELMAGHDQLVVAHGSSLRALIKKIEDISNEDIVKVEVPNAEPIVYTFDTDLHIVKKEVLH</sequence>
<dbReference type="Gene3D" id="3.40.50.1240">
    <property type="entry name" value="Phosphoglycerate mutase-like"/>
    <property type="match status" value="1"/>
</dbReference>
<evidence type="ECO:0000256" key="4">
    <source>
        <dbReference type="HAMAP-Rule" id="MF_01039"/>
    </source>
</evidence>
<dbReference type="PROSITE" id="PS00175">
    <property type="entry name" value="PG_MUTASE"/>
    <property type="match status" value="1"/>
</dbReference>
<feature type="site" description="Transition state stabilizer" evidence="4 7">
    <location>
        <position position="185"/>
    </location>
</feature>
<dbReference type="PIRSF" id="PIRSF000709">
    <property type="entry name" value="6PFK_2-Ptase"/>
    <property type="match status" value="1"/>
</dbReference>
<feature type="binding site" evidence="4 6">
    <location>
        <begin position="15"/>
        <end position="22"/>
    </location>
    <ligand>
        <name>substrate</name>
    </ligand>
</feature>
<evidence type="ECO:0000256" key="2">
    <source>
        <dbReference type="ARBA" id="ARBA00023152"/>
    </source>
</evidence>
<dbReference type="GO" id="GO:0004619">
    <property type="term" value="F:phosphoglycerate mutase activity"/>
    <property type="evidence" value="ECO:0007669"/>
    <property type="project" value="UniProtKB-UniRule"/>
</dbReference>
<dbReference type="InterPro" id="IPR013078">
    <property type="entry name" value="His_Pase_superF_clade-1"/>
</dbReference>
<dbReference type="RefSeq" id="WP_172475952.1">
    <property type="nucleotide sequence ID" value="NZ_BLMB01000007.1"/>
</dbReference>
<dbReference type="GO" id="GO:0006094">
    <property type="term" value="P:gluconeogenesis"/>
    <property type="evidence" value="ECO:0007669"/>
    <property type="project" value="UniProtKB-UniRule"/>
</dbReference>
<dbReference type="InterPro" id="IPR001345">
    <property type="entry name" value="PG/BPGM_mutase_AS"/>
</dbReference>
<dbReference type="Proteomes" id="UP001206357">
    <property type="component" value="Unassembled WGS sequence"/>
</dbReference>
<dbReference type="CDD" id="cd07067">
    <property type="entry name" value="HP_PGM_like"/>
    <property type="match status" value="1"/>
</dbReference>
<evidence type="ECO:0000256" key="1">
    <source>
        <dbReference type="ARBA" id="ARBA00006717"/>
    </source>
</evidence>
<name>A0AAW5M2L0_LACJH</name>
<organism evidence="9 10">
    <name type="scientific">Lactobacillus johnsonii</name>
    <dbReference type="NCBI Taxonomy" id="33959"/>
    <lineage>
        <taxon>Bacteria</taxon>
        <taxon>Bacillati</taxon>
        <taxon>Bacillota</taxon>
        <taxon>Bacilli</taxon>
        <taxon>Lactobacillales</taxon>
        <taxon>Lactobacillaceae</taxon>
        <taxon>Lactobacillus</taxon>
    </lineage>
</organism>
<reference evidence="9" key="1">
    <citation type="submission" date="2022-07" db="EMBL/GenBank/DDBJ databases">
        <title>Enhanced cultured diversity of the mouse gut microbiota enables custom-made synthetic communities.</title>
        <authorList>
            <person name="Afrizal A."/>
        </authorList>
    </citation>
    <scope>NUCLEOTIDE SEQUENCE</scope>
    <source>
        <strain evidence="9">DSM 100219</strain>
    </source>
</reference>
<dbReference type="AlphaFoldDB" id="A0AAW5M2L0"/>
<proteinExistence type="inferred from homology"/>
<comment type="function">
    <text evidence="4 8">Catalyzes the interconversion of 2-phosphoglycerate and 3-phosphoglycerate.</text>
</comment>
<evidence type="ECO:0000256" key="3">
    <source>
        <dbReference type="ARBA" id="ARBA00023235"/>
    </source>
</evidence>
<comment type="caution">
    <text evidence="4">Lacks conserved residue(s) required for the propagation of feature annotation.</text>
</comment>